<dbReference type="OrthoDB" id="9806643at2"/>
<comment type="subunit">
    <text evidence="5">Homodimer.</text>
</comment>
<evidence type="ECO:0000256" key="1">
    <source>
        <dbReference type="ARBA" id="ARBA00022603"/>
    </source>
</evidence>
<dbReference type="Gene3D" id="3.40.1280.10">
    <property type="match status" value="1"/>
</dbReference>
<dbReference type="PIRSF" id="PIRSF004505">
    <property type="entry name" value="MT_bac"/>
    <property type="match status" value="1"/>
</dbReference>
<dbReference type="STRING" id="914150.TQ33_2031"/>
<keyword evidence="1 5" id="KW-0489">Methyltransferase</keyword>
<accession>A0A0F6RDI7</accession>
<sequence>MQLRLITVGQKMPSWVEQGYNEYARRFPRDFQLELIEVPAVKRGKNADITRLTDKEGEAMLSHVSSADWVIALDVKGKQLSTPQLAQQIEHWQQHHPSVVFFVGGPEGLAPACIERANQKVSLSNLTFPHPMVRVIIAESLYRAWSVTVNHPYHRE</sequence>
<evidence type="ECO:0000256" key="4">
    <source>
        <dbReference type="ARBA" id="ARBA00038303"/>
    </source>
</evidence>
<dbReference type="GO" id="GO:0070038">
    <property type="term" value="F:rRNA (pseudouridine-N3-)-methyltransferase activity"/>
    <property type="evidence" value="ECO:0007669"/>
    <property type="project" value="UniProtKB-UniRule"/>
</dbReference>
<organism evidence="6 7">
    <name type="scientific">Kangiella geojedonensis</name>
    <dbReference type="NCBI Taxonomy" id="914150"/>
    <lineage>
        <taxon>Bacteria</taxon>
        <taxon>Pseudomonadati</taxon>
        <taxon>Pseudomonadota</taxon>
        <taxon>Gammaproteobacteria</taxon>
        <taxon>Kangiellales</taxon>
        <taxon>Kangiellaceae</taxon>
        <taxon>Kangiella</taxon>
    </lineage>
</organism>
<dbReference type="NCBIfam" id="NF000986">
    <property type="entry name" value="PRK00103.1-4"/>
    <property type="match status" value="1"/>
</dbReference>
<dbReference type="CDD" id="cd18081">
    <property type="entry name" value="RlmH-like"/>
    <property type="match status" value="1"/>
</dbReference>
<keyword evidence="2 5" id="KW-0808">Transferase</keyword>
<dbReference type="HOGENOM" id="CLU_100552_1_0_6"/>
<dbReference type="InterPro" id="IPR029028">
    <property type="entry name" value="Alpha/beta_knot_MTases"/>
</dbReference>
<dbReference type="PATRIC" id="fig|914150.5.peg.2060"/>
<dbReference type="EMBL" id="CP010975">
    <property type="protein sequence ID" value="AKE52961.1"/>
    <property type="molecule type" value="Genomic_DNA"/>
</dbReference>
<dbReference type="PANTHER" id="PTHR33603">
    <property type="entry name" value="METHYLTRANSFERASE"/>
    <property type="match status" value="1"/>
</dbReference>
<comment type="function">
    <text evidence="5">Specifically methylates the pseudouridine at position 1915 (m3Psi1915) in 23S rRNA.</text>
</comment>
<comment type="catalytic activity">
    <reaction evidence="5">
        <text>pseudouridine(1915) in 23S rRNA + S-adenosyl-L-methionine = N(3)-methylpseudouridine(1915) in 23S rRNA + S-adenosyl-L-homocysteine + H(+)</text>
        <dbReference type="Rhea" id="RHEA:42752"/>
        <dbReference type="Rhea" id="RHEA-COMP:10221"/>
        <dbReference type="Rhea" id="RHEA-COMP:10222"/>
        <dbReference type="ChEBI" id="CHEBI:15378"/>
        <dbReference type="ChEBI" id="CHEBI:57856"/>
        <dbReference type="ChEBI" id="CHEBI:59789"/>
        <dbReference type="ChEBI" id="CHEBI:65314"/>
        <dbReference type="ChEBI" id="CHEBI:74486"/>
        <dbReference type="EC" id="2.1.1.177"/>
    </reaction>
</comment>
<dbReference type="SUPFAM" id="SSF75217">
    <property type="entry name" value="alpha/beta knot"/>
    <property type="match status" value="1"/>
</dbReference>
<gene>
    <name evidence="5" type="primary">rlmH</name>
    <name evidence="6" type="ORF">TQ33_2031</name>
</gene>
<comment type="similarity">
    <text evidence="4 5">Belongs to the RNA methyltransferase RlmH family.</text>
</comment>
<evidence type="ECO:0000256" key="5">
    <source>
        <dbReference type="HAMAP-Rule" id="MF_00658"/>
    </source>
</evidence>
<feature type="binding site" evidence="5">
    <location>
        <position position="73"/>
    </location>
    <ligand>
        <name>S-adenosyl-L-methionine</name>
        <dbReference type="ChEBI" id="CHEBI:59789"/>
    </ligand>
</feature>
<proteinExistence type="inferred from homology"/>
<dbReference type="Proteomes" id="UP000034071">
    <property type="component" value="Chromosome"/>
</dbReference>
<dbReference type="Pfam" id="PF02590">
    <property type="entry name" value="SPOUT_MTase"/>
    <property type="match status" value="1"/>
</dbReference>
<name>A0A0F6RDI7_9GAMM</name>
<evidence type="ECO:0000313" key="6">
    <source>
        <dbReference type="EMBL" id="AKE52961.1"/>
    </source>
</evidence>
<reference evidence="6 7" key="1">
    <citation type="submission" date="2015-02" db="EMBL/GenBank/DDBJ databases">
        <title>Complete genome sequence of Kangiella geojedonensis strain YCS-5T.</title>
        <authorList>
            <person name="Kim K.M."/>
        </authorList>
    </citation>
    <scope>NUCLEOTIDE SEQUENCE [LARGE SCALE GENOMIC DNA]</scope>
    <source>
        <strain evidence="6 7">YCS-5</strain>
    </source>
</reference>
<dbReference type="NCBIfam" id="TIGR00246">
    <property type="entry name" value="tRNA_RlmH_YbeA"/>
    <property type="match status" value="1"/>
</dbReference>
<evidence type="ECO:0000256" key="3">
    <source>
        <dbReference type="ARBA" id="ARBA00022691"/>
    </source>
</evidence>
<protein>
    <recommendedName>
        <fullName evidence="5">Ribosomal RNA large subunit methyltransferase H</fullName>
        <ecNumber evidence="5">2.1.1.177</ecNumber>
    </recommendedName>
    <alternativeName>
        <fullName evidence="5">23S rRNA (pseudouridine1915-N3)-methyltransferase</fullName>
    </alternativeName>
    <alternativeName>
        <fullName evidence="5">23S rRNA m3Psi1915 methyltransferase</fullName>
    </alternativeName>
    <alternativeName>
        <fullName evidence="5">rRNA (pseudouridine-N3-)-methyltransferase RlmH</fullName>
    </alternativeName>
</protein>
<dbReference type="RefSeq" id="WP_046561964.1">
    <property type="nucleotide sequence ID" value="NZ_CP010975.1"/>
</dbReference>
<dbReference type="HAMAP" id="MF_00658">
    <property type="entry name" value="23SrRNA_methyltr_H"/>
    <property type="match status" value="1"/>
</dbReference>
<dbReference type="EC" id="2.1.1.177" evidence="5"/>
<dbReference type="KEGG" id="kge:TQ33_2031"/>
<dbReference type="InterPro" id="IPR029026">
    <property type="entry name" value="tRNA_m1G_MTases_N"/>
</dbReference>
<comment type="subcellular location">
    <subcellularLocation>
        <location evidence="5">Cytoplasm</location>
    </subcellularLocation>
</comment>
<feature type="binding site" evidence="5">
    <location>
        <begin position="123"/>
        <end position="128"/>
    </location>
    <ligand>
        <name>S-adenosyl-L-methionine</name>
        <dbReference type="ChEBI" id="CHEBI:59789"/>
    </ligand>
</feature>
<dbReference type="AlphaFoldDB" id="A0A0F6RDI7"/>
<feature type="binding site" evidence="5">
    <location>
        <position position="104"/>
    </location>
    <ligand>
        <name>S-adenosyl-L-methionine</name>
        <dbReference type="ChEBI" id="CHEBI:59789"/>
    </ligand>
</feature>
<keyword evidence="5" id="KW-0698">rRNA processing</keyword>
<keyword evidence="3 5" id="KW-0949">S-adenosyl-L-methionine</keyword>
<keyword evidence="7" id="KW-1185">Reference proteome</keyword>
<evidence type="ECO:0000256" key="2">
    <source>
        <dbReference type="ARBA" id="ARBA00022679"/>
    </source>
</evidence>
<evidence type="ECO:0000313" key="7">
    <source>
        <dbReference type="Proteomes" id="UP000034071"/>
    </source>
</evidence>
<dbReference type="InterPro" id="IPR003742">
    <property type="entry name" value="RlmH-like"/>
</dbReference>
<keyword evidence="5" id="KW-0963">Cytoplasm</keyword>
<dbReference type="PANTHER" id="PTHR33603:SF1">
    <property type="entry name" value="RIBOSOMAL RNA LARGE SUBUNIT METHYLTRANSFERASE H"/>
    <property type="match status" value="1"/>
</dbReference>
<dbReference type="GO" id="GO:0005737">
    <property type="term" value="C:cytoplasm"/>
    <property type="evidence" value="ECO:0007669"/>
    <property type="project" value="UniProtKB-SubCell"/>
</dbReference>